<dbReference type="InterPro" id="IPR000504">
    <property type="entry name" value="RRM_dom"/>
</dbReference>
<proteinExistence type="predicted"/>
<reference evidence="6" key="1">
    <citation type="submission" date="2021-01" db="EMBL/GenBank/DDBJ databases">
        <title>Adiantum capillus-veneris genome.</title>
        <authorList>
            <person name="Fang Y."/>
            <person name="Liao Q."/>
        </authorList>
    </citation>
    <scope>NUCLEOTIDE SEQUENCE</scope>
    <source>
        <strain evidence="6">H3</strain>
        <tissue evidence="6">Leaf</tissue>
    </source>
</reference>
<organism evidence="6 7">
    <name type="scientific">Adiantum capillus-veneris</name>
    <name type="common">Maidenhair fern</name>
    <dbReference type="NCBI Taxonomy" id="13818"/>
    <lineage>
        <taxon>Eukaryota</taxon>
        <taxon>Viridiplantae</taxon>
        <taxon>Streptophyta</taxon>
        <taxon>Embryophyta</taxon>
        <taxon>Tracheophyta</taxon>
        <taxon>Polypodiopsida</taxon>
        <taxon>Polypodiidae</taxon>
        <taxon>Polypodiales</taxon>
        <taxon>Pteridineae</taxon>
        <taxon>Pteridaceae</taxon>
        <taxon>Vittarioideae</taxon>
        <taxon>Adiantum</taxon>
    </lineage>
</organism>
<dbReference type="GO" id="GO:0003723">
    <property type="term" value="F:RNA binding"/>
    <property type="evidence" value="ECO:0007669"/>
    <property type="project" value="UniProtKB-UniRule"/>
</dbReference>
<feature type="domain" description="RRM" evidence="5">
    <location>
        <begin position="7"/>
        <end position="86"/>
    </location>
</feature>
<name>A0A9D4VC60_ADICA</name>
<dbReference type="SMART" id="SM00360">
    <property type="entry name" value="RRM"/>
    <property type="match status" value="1"/>
</dbReference>
<dbReference type="Proteomes" id="UP000886520">
    <property type="component" value="Chromosome 3"/>
</dbReference>
<evidence type="ECO:0000313" key="6">
    <source>
        <dbReference type="EMBL" id="KAI5082893.1"/>
    </source>
</evidence>
<dbReference type="PROSITE" id="PS50102">
    <property type="entry name" value="RRM"/>
    <property type="match status" value="1"/>
</dbReference>
<evidence type="ECO:0000256" key="3">
    <source>
        <dbReference type="ARBA" id="ARBA00023242"/>
    </source>
</evidence>
<dbReference type="OrthoDB" id="10259687at2759"/>
<dbReference type="InterPro" id="IPR035979">
    <property type="entry name" value="RBD_domain_sf"/>
</dbReference>
<dbReference type="PANTHER" id="PTHR13798:SF11">
    <property type="entry name" value="RNA-BINDING PROTEIN 7-RELATED"/>
    <property type="match status" value="1"/>
</dbReference>
<evidence type="ECO:0000256" key="4">
    <source>
        <dbReference type="PROSITE-ProRule" id="PRU00176"/>
    </source>
</evidence>
<protein>
    <recommendedName>
        <fullName evidence="5">RRM domain-containing protein</fullName>
    </recommendedName>
</protein>
<dbReference type="Gene3D" id="3.30.70.330">
    <property type="match status" value="1"/>
</dbReference>
<gene>
    <name evidence="6" type="ORF">GOP47_0002636</name>
</gene>
<comment type="caution">
    <text evidence="6">The sequence shown here is derived from an EMBL/GenBank/DDBJ whole genome shotgun (WGS) entry which is preliminary data.</text>
</comment>
<dbReference type="EMBL" id="JABFUD020000002">
    <property type="protein sequence ID" value="KAI5082893.1"/>
    <property type="molecule type" value="Genomic_DNA"/>
</dbReference>
<dbReference type="Pfam" id="PF00076">
    <property type="entry name" value="RRM_1"/>
    <property type="match status" value="1"/>
</dbReference>
<evidence type="ECO:0000256" key="2">
    <source>
        <dbReference type="ARBA" id="ARBA00022884"/>
    </source>
</evidence>
<dbReference type="GO" id="GO:0005654">
    <property type="term" value="C:nucleoplasm"/>
    <property type="evidence" value="ECO:0007669"/>
    <property type="project" value="UniProtKB-SubCell"/>
</dbReference>
<evidence type="ECO:0000259" key="5">
    <source>
        <dbReference type="PROSITE" id="PS50102"/>
    </source>
</evidence>
<keyword evidence="2 4" id="KW-0694">RNA-binding</keyword>
<dbReference type="PANTHER" id="PTHR13798">
    <property type="entry name" value="RNA BINDING MOTIF RBM PROTEIN -RELATED"/>
    <property type="match status" value="1"/>
</dbReference>
<evidence type="ECO:0000256" key="1">
    <source>
        <dbReference type="ARBA" id="ARBA00004642"/>
    </source>
</evidence>
<keyword evidence="7" id="KW-1185">Reference proteome</keyword>
<dbReference type="InterPro" id="IPR012677">
    <property type="entry name" value="Nucleotide-bd_a/b_plait_sf"/>
</dbReference>
<sequence>MAGNPQASVYIGNVDEKVDEKALYEIMIQAGPLVNLYMPRDKETNRHKGYAFAEFTTEKSAQYAVNLFSGLVYLHKKLLRFAISSQDKVAQSPPKDGTTKQSVRGLLDSSTQYPQKSHVPACSPPLGYNASLLGGITKGSVTAYPSVPVHSRFAGVGQRLDFSPLAHVQNFNAQLVSLGQAGRQSHLYNADRPLAYRLY</sequence>
<comment type="subcellular location">
    <subcellularLocation>
        <location evidence="1">Nucleus</location>
        <location evidence="1">Nucleoplasm</location>
    </subcellularLocation>
</comment>
<dbReference type="InterPro" id="IPR052285">
    <property type="entry name" value="NEXT_complex_subunit"/>
</dbReference>
<dbReference type="SUPFAM" id="SSF54928">
    <property type="entry name" value="RNA-binding domain, RBD"/>
    <property type="match status" value="1"/>
</dbReference>
<dbReference type="AlphaFoldDB" id="A0A9D4VC60"/>
<accession>A0A9D4VC60</accession>
<keyword evidence="3" id="KW-0539">Nucleus</keyword>
<evidence type="ECO:0000313" key="7">
    <source>
        <dbReference type="Proteomes" id="UP000886520"/>
    </source>
</evidence>